<protein>
    <recommendedName>
        <fullName evidence="3">GDYXXLXY domain-containing protein</fullName>
    </recommendedName>
</protein>
<dbReference type="Pfam" id="PF14345">
    <property type="entry name" value="GDYXXLXY"/>
    <property type="match status" value="1"/>
</dbReference>
<dbReference type="AlphaFoldDB" id="A0A4S8Q0D1"/>
<gene>
    <name evidence="1" type="ORF">FAA86_11130</name>
</gene>
<name>A0A4S8Q0D1_9HYPH</name>
<evidence type="ECO:0000313" key="2">
    <source>
        <dbReference type="Proteomes" id="UP000307378"/>
    </source>
</evidence>
<comment type="caution">
    <text evidence="1">The sequence shown here is derived from an EMBL/GenBank/DDBJ whole genome shotgun (WGS) entry which is preliminary data.</text>
</comment>
<reference evidence="1 2" key="1">
    <citation type="submission" date="2019-04" db="EMBL/GenBank/DDBJ databases">
        <title>genome sequence of strain W3.</title>
        <authorList>
            <person name="Gao J."/>
            <person name="Sun J."/>
        </authorList>
    </citation>
    <scope>NUCLEOTIDE SEQUENCE [LARGE SCALE GENOMIC DNA]</scope>
    <source>
        <strain evidence="1 2">W3</strain>
    </source>
</reference>
<dbReference type="EMBL" id="STGU01000005">
    <property type="protein sequence ID" value="THV35885.1"/>
    <property type="molecule type" value="Genomic_DNA"/>
</dbReference>
<dbReference type="InterPro" id="IPR025833">
    <property type="entry name" value="GDYXXLXY"/>
</dbReference>
<proteinExistence type="predicted"/>
<organism evidence="1 2">
    <name type="scientific">Rhizobium rosettiformans W3</name>
    <dbReference type="NCBI Taxonomy" id="538378"/>
    <lineage>
        <taxon>Bacteria</taxon>
        <taxon>Pseudomonadati</taxon>
        <taxon>Pseudomonadota</taxon>
        <taxon>Alphaproteobacteria</taxon>
        <taxon>Hyphomicrobiales</taxon>
        <taxon>Rhizobiaceae</taxon>
        <taxon>Rhizobium/Agrobacterium group</taxon>
        <taxon>Rhizobium</taxon>
    </lineage>
</organism>
<evidence type="ECO:0008006" key="3">
    <source>
        <dbReference type="Google" id="ProtNLM"/>
    </source>
</evidence>
<accession>A0A4S8Q0D1</accession>
<evidence type="ECO:0000313" key="1">
    <source>
        <dbReference type="EMBL" id="THV35885.1"/>
    </source>
</evidence>
<dbReference type="Proteomes" id="UP000307378">
    <property type="component" value="Unassembled WGS sequence"/>
</dbReference>
<dbReference type="RefSeq" id="WP_136540579.1">
    <property type="nucleotide sequence ID" value="NZ_STGU01000005.1"/>
</dbReference>
<sequence length="191" mass="20769">MIAARPFAAVALAMALLQTAILGYMIEGRAGILRSGTEVLLKTAPVDPRDLLRGDYVILTYDVSTISTTSIIGQKPETGDAARLHVRLKPGADGFWTVSEASFDPLPVDDGSVVLLSQPVTIYDWEWQNAGNLTVSYGIERFYVPEGEGRPIEDGRNEGRVSVAARVSDDGQAQIRALMLDGEPLYEEPLY</sequence>